<proteinExistence type="predicted"/>
<dbReference type="PANTHER" id="PTHR24113:SF12">
    <property type="entry name" value="RAN GTPASE-ACTIVATING PROTEIN 1"/>
    <property type="match status" value="1"/>
</dbReference>
<dbReference type="InterPro" id="IPR001611">
    <property type="entry name" value="Leu-rich_rpt"/>
</dbReference>
<evidence type="ECO:0000256" key="4">
    <source>
        <dbReference type="SAM" id="MobiDB-lite"/>
    </source>
</evidence>
<dbReference type="RefSeq" id="XP_022456926.1">
    <property type="nucleotide sequence ID" value="XM_022605459.1"/>
</dbReference>
<dbReference type="SMART" id="SM00368">
    <property type="entry name" value="LRR_RI"/>
    <property type="match status" value="7"/>
</dbReference>
<reference evidence="5" key="1">
    <citation type="submission" date="2013-12" db="EMBL/GenBank/DDBJ databases">
        <authorList>
            <person name="Genoscope - CEA"/>
        </authorList>
    </citation>
    <scope>NUCLEOTIDE SEQUENCE</scope>
    <source>
        <strain evidence="5">CBS 1993</strain>
    </source>
</reference>
<dbReference type="GeneID" id="34518314"/>
<gene>
    <name evidence="5" type="ORF">KUCA_T00000878001</name>
</gene>
<dbReference type="GO" id="GO:0031509">
    <property type="term" value="P:subtelomeric heterochromatin formation"/>
    <property type="evidence" value="ECO:0007669"/>
    <property type="project" value="EnsemblFungi"/>
</dbReference>
<dbReference type="EMBL" id="HG793125">
    <property type="protein sequence ID" value="CDK24911.1"/>
    <property type="molecule type" value="Genomic_DNA"/>
</dbReference>
<dbReference type="STRING" id="1382522.W6MGH8"/>
<sequence>MATAFDLDLGISQDATYSIAGKSIKFDSVEDIEPFLKQMDAYATLKKIDFSGNTIGVEASKALAESIEKAKDSLVDVNFADFFTGRLKDEIPRSLEYILPALLKCPYLRVLNLSDNAFGLQTIDPIESFLERVVALEHLILSNNGMGPFAGARIGKALYKLAAAKAKDSKAPQSLKTFYCGRNRLENGSVNYLAIGLKAHKGLESIRLYQNGIRPAGIYKLFDQGLKYNKFLKVVDLQDNTFTTQGSLALAAALESWTELVELNLNDCLLKPKGSLAVVKAFAESGSKPNLTTLKLQYNELDEESLPLLVEVVKSRLPNLKILELNGNKFAEDTDEIDSITAIFEERGFGELDELDELEEPDSDEEDEDESEEEDEQDDGVILEDLEKELKQDKDVEKLVLELEETHM</sequence>
<dbReference type="Gene3D" id="3.80.10.10">
    <property type="entry name" value="Ribonuclease Inhibitor"/>
    <property type="match status" value="1"/>
</dbReference>
<dbReference type="HOGENOM" id="CLU_028747_3_0_1"/>
<dbReference type="GO" id="GO:0031267">
    <property type="term" value="F:small GTPase binding"/>
    <property type="evidence" value="ECO:0007669"/>
    <property type="project" value="EnsemblFungi"/>
</dbReference>
<dbReference type="GO" id="GO:0006404">
    <property type="term" value="P:RNA import into nucleus"/>
    <property type="evidence" value="ECO:0007669"/>
    <property type="project" value="EnsemblFungi"/>
</dbReference>
<feature type="region of interest" description="Disordered" evidence="4">
    <location>
        <begin position="354"/>
        <end position="382"/>
    </location>
</feature>
<reference evidence="5" key="2">
    <citation type="submission" date="2014-02" db="EMBL/GenBank/DDBJ databases">
        <title>Complete DNA sequence of /Kuraishia capsulata/ illustrates novel genomic features among budding yeasts (/Saccharomycotina/).</title>
        <authorList>
            <person name="Morales L."/>
            <person name="Noel B."/>
            <person name="Porcel B."/>
            <person name="Marcet-Houben M."/>
            <person name="Hullo M-F."/>
            <person name="Sacerdot C."/>
            <person name="Tekaia F."/>
            <person name="Leh-Louis V."/>
            <person name="Despons L."/>
            <person name="Khanna V."/>
            <person name="Aury J-M."/>
            <person name="Barbe V."/>
            <person name="Couloux A."/>
            <person name="Labadie K."/>
            <person name="Pelletier E."/>
            <person name="Souciet J-L."/>
            <person name="Boekhout T."/>
            <person name="Gabaldon T."/>
            <person name="Wincker P."/>
            <person name="Dujon B."/>
        </authorList>
    </citation>
    <scope>NUCLEOTIDE SEQUENCE</scope>
    <source>
        <strain evidence="5">CBS 1993</strain>
    </source>
</reference>
<dbReference type="GO" id="GO:0006611">
    <property type="term" value="P:protein export from nucleus"/>
    <property type="evidence" value="ECO:0007669"/>
    <property type="project" value="EnsemblFungi"/>
</dbReference>
<evidence type="ECO:0000256" key="3">
    <source>
        <dbReference type="ARBA" id="ARBA00022737"/>
    </source>
</evidence>
<dbReference type="GO" id="GO:0006606">
    <property type="term" value="P:protein import into nucleus"/>
    <property type="evidence" value="ECO:0007669"/>
    <property type="project" value="EnsemblFungi"/>
</dbReference>
<dbReference type="GO" id="GO:0005096">
    <property type="term" value="F:GTPase activator activity"/>
    <property type="evidence" value="ECO:0007669"/>
    <property type="project" value="UniProtKB-KW"/>
</dbReference>
<name>W6MGH8_9ASCO</name>
<keyword evidence="3" id="KW-0677">Repeat</keyword>
<dbReference type="InterPro" id="IPR032675">
    <property type="entry name" value="LRR_dom_sf"/>
</dbReference>
<dbReference type="GO" id="GO:0000054">
    <property type="term" value="P:ribosomal subunit export from nucleus"/>
    <property type="evidence" value="ECO:0007669"/>
    <property type="project" value="EnsemblFungi"/>
</dbReference>
<dbReference type="InterPro" id="IPR027038">
    <property type="entry name" value="RanGap"/>
</dbReference>
<keyword evidence="6" id="KW-1185">Reference proteome</keyword>
<protein>
    <recommendedName>
        <fullName evidence="7">Ran GTPase-activating protein 1</fullName>
    </recommendedName>
</protein>
<evidence type="ECO:0000313" key="5">
    <source>
        <dbReference type="EMBL" id="CDK24911.1"/>
    </source>
</evidence>
<dbReference type="Pfam" id="PF13516">
    <property type="entry name" value="LRR_6"/>
    <property type="match status" value="2"/>
</dbReference>
<dbReference type="GO" id="GO:0048471">
    <property type="term" value="C:perinuclear region of cytoplasm"/>
    <property type="evidence" value="ECO:0007669"/>
    <property type="project" value="TreeGrafter"/>
</dbReference>
<evidence type="ECO:0000256" key="2">
    <source>
        <dbReference type="ARBA" id="ARBA00022614"/>
    </source>
</evidence>
<keyword evidence="2" id="KW-0433">Leucine-rich repeat</keyword>
<evidence type="ECO:0000313" key="6">
    <source>
        <dbReference type="Proteomes" id="UP000019384"/>
    </source>
</evidence>
<dbReference type="GO" id="GO:0005829">
    <property type="term" value="C:cytosol"/>
    <property type="evidence" value="ECO:0007669"/>
    <property type="project" value="EnsemblFungi"/>
</dbReference>
<evidence type="ECO:0008006" key="7">
    <source>
        <dbReference type="Google" id="ProtNLM"/>
    </source>
</evidence>
<dbReference type="CDD" id="cd00116">
    <property type="entry name" value="LRR_RI"/>
    <property type="match status" value="1"/>
</dbReference>
<dbReference type="OrthoDB" id="184583at2759"/>
<dbReference type="GO" id="GO:0006409">
    <property type="term" value="P:tRNA export from nucleus"/>
    <property type="evidence" value="ECO:0007669"/>
    <property type="project" value="EnsemblFungi"/>
</dbReference>
<dbReference type="SUPFAM" id="SSF52047">
    <property type="entry name" value="RNI-like"/>
    <property type="match status" value="1"/>
</dbReference>
<evidence type="ECO:0000256" key="1">
    <source>
        <dbReference type="ARBA" id="ARBA00022468"/>
    </source>
</evidence>
<accession>W6MGH8</accession>
<dbReference type="PANTHER" id="PTHR24113">
    <property type="entry name" value="RAN GTPASE-ACTIVATING PROTEIN 1"/>
    <property type="match status" value="1"/>
</dbReference>
<dbReference type="AlphaFoldDB" id="W6MGH8"/>
<keyword evidence="1" id="KW-0343">GTPase activation</keyword>
<dbReference type="GO" id="GO:0034399">
    <property type="term" value="C:nuclear periphery"/>
    <property type="evidence" value="ECO:0007669"/>
    <property type="project" value="EnsemblFungi"/>
</dbReference>
<dbReference type="Proteomes" id="UP000019384">
    <property type="component" value="Unassembled WGS sequence"/>
</dbReference>
<organism evidence="5 6">
    <name type="scientific">Kuraishia capsulata CBS 1993</name>
    <dbReference type="NCBI Taxonomy" id="1382522"/>
    <lineage>
        <taxon>Eukaryota</taxon>
        <taxon>Fungi</taxon>
        <taxon>Dikarya</taxon>
        <taxon>Ascomycota</taxon>
        <taxon>Saccharomycotina</taxon>
        <taxon>Pichiomycetes</taxon>
        <taxon>Pichiales</taxon>
        <taxon>Pichiaceae</taxon>
        <taxon>Kuraishia</taxon>
    </lineage>
</organism>
<dbReference type="GO" id="GO:0000781">
    <property type="term" value="C:chromosome, telomeric region"/>
    <property type="evidence" value="ECO:0007669"/>
    <property type="project" value="GOC"/>
</dbReference>